<dbReference type="EC" id="2.4.1.21" evidence="7"/>
<dbReference type="PANTHER" id="PTHR45825:SF11">
    <property type="entry name" value="ALPHA AMYLASE DOMAIN-CONTAINING PROTEIN"/>
    <property type="match status" value="1"/>
</dbReference>
<evidence type="ECO:0000256" key="1">
    <source>
        <dbReference type="ARBA" id="ARBA00001478"/>
    </source>
</evidence>
<dbReference type="Gene3D" id="3.40.50.2000">
    <property type="entry name" value="Glycogen Phosphorylase B"/>
    <property type="match status" value="2"/>
</dbReference>
<comment type="pathway">
    <text evidence="7">Glycan biosynthesis; glycogen biosynthesis.</text>
</comment>
<organism evidence="10 11">
    <name type="scientific">candidate division WOR-1 bacterium RIFCSPLOWO2_02_FULL_46_20</name>
    <dbReference type="NCBI Taxonomy" id="1802567"/>
    <lineage>
        <taxon>Bacteria</taxon>
        <taxon>Bacillati</taxon>
        <taxon>Saganbacteria</taxon>
    </lineage>
</organism>
<dbReference type="UniPathway" id="UPA00164"/>
<evidence type="ECO:0000259" key="9">
    <source>
        <dbReference type="Pfam" id="PF08323"/>
    </source>
</evidence>
<dbReference type="NCBIfam" id="TIGR02095">
    <property type="entry name" value="glgA"/>
    <property type="match status" value="1"/>
</dbReference>
<sequence length="468" mass="52649">MKILFVSSEVVPFAKTGGLADVAGALPKALKELGHDIRLFMPRYKKIEAANFGLKKVSEEIWEGKIPGSDVVIYFYENEKYFGGREELYQVKGVDYEDNLERFAAFCQATLRLPKALNWTPEIIHCNDWQSALIAAYVKLGSEPIYSRIGVVYSIHNMGYLGLFPKEKMPATGLGWDQFSTDKLEFWGKIALSKAGFIYADVINTVSQTYAKEIQTEEYGHGLDGLIRHRSRDVYGIVNGLDYDVWNPATDKNIPQRYSTISLLGKAANKAALQKQNNLPQKKETPVIGMITRLADQKGLDILAGALDEIMKLKCQFIVLGTGDPQYHELLTRAKQKYPDYIGANLKFDAMQAQLIYAGSDMFLMPSRYEPCGLGQLISFKYGTIPIVRKTGGLADTVHNFISKTGEGDGFVFQEYSSAALLDAVKRAMAAYKKKTLWKKLVEKVMDYDYSWGTSAKHYQELYARARK</sequence>
<dbReference type="Proteomes" id="UP000176938">
    <property type="component" value="Unassembled WGS sequence"/>
</dbReference>
<evidence type="ECO:0000256" key="5">
    <source>
        <dbReference type="ARBA" id="ARBA00022679"/>
    </source>
</evidence>
<name>A0A1F4RAT7_UNCSA</name>
<accession>A0A1F4RAT7</accession>
<evidence type="ECO:0000256" key="2">
    <source>
        <dbReference type="ARBA" id="ARBA00002764"/>
    </source>
</evidence>
<evidence type="ECO:0000256" key="6">
    <source>
        <dbReference type="ARBA" id="ARBA00023056"/>
    </source>
</evidence>
<dbReference type="GO" id="GO:0005978">
    <property type="term" value="P:glycogen biosynthetic process"/>
    <property type="evidence" value="ECO:0007669"/>
    <property type="project" value="UniProtKB-UniRule"/>
</dbReference>
<dbReference type="EMBL" id="METP01000046">
    <property type="protein sequence ID" value="OGC05302.1"/>
    <property type="molecule type" value="Genomic_DNA"/>
</dbReference>
<evidence type="ECO:0000256" key="4">
    <source>
        <dbReference type="ARBA" id="ARBA00022676"/>
    </source>
</evidence>
<comment type="caution">
    <text evidence="10">The sequence shown here is derived from an EMBL/GenBank/DDBJ whole genome shotgun (WGS) entry which is preliminary data.</text>
</comment>
<dbReference type="SUPFAM" id="SSF53756">
    <property type="entry name" value="UDP-Glycosyltransferase/glycogen phosphorylase"/>
    <property type="match status" value="1"/>
</dbReference>
<feature type="domain" description="Glycosyl transferase family 1" evidence="8">
    <location>
        <begin position="277"/>
        <end position="438"/>
    </location>
</feature>
<dbReference type="InterPro" id="IPR011835">
    <property type="entry name" value="GS/SS"/>
</dbReference>
<dbReference type="PANTHER" id="PTHR45825">
    <property type="entry name" value="GRANULE-BOUND STARCH SYNTHASE 1, CHLOROPLASTIC/AMYLOPLASTIC"/>
    <property type="match status" value="1"/>
</dbReference>
<keyword evidence="4 7" id="KW-0328">Glycosyltransferase</keyword>
<reference evidence="10 11" key="1">
    <citation type="journal article" date="2016" name="Nat. Commun.">
        <title>Thousands of microbial genomes shed light on interconnected biogeochemical processes in an aquifer system.</title>
        <authorList>
            <person name="Anantharaman K."/>
            <person name="Brown C.T."/>
            <person name="Hug L.A."/>
            <person name="Sharon I."/>
            <person name="Castelle C.J."/>
            <person name="Probst A.J."/>
            <person name="Thomas B.C."/>
            <person name="Singh A."/>
            <person name="Wilkins M.J."/>
            <person name="Karaoz U."/>
            <person name="Brodie E.L."/>
            <person name="Williams K.H."/>
            <person name="Hubbard S.S."/>
            <person name="Banfield J.F."/>
        </authorList>
    </citation>
    <scope>NUCLEOTIDE SEQUENCE [LARGE SCALE GENOMIC DNA]</scope>
</reference>
<keyword evidence="5 7" id="KW-0808">Transferase</keyword>
<dbReference type="AlphaFoldDB" id="A0A1F4RAT7"/>
<evidence type="ECO:0000256" key="3">
    <source>
        <dbReference type="ARBA" id="ARBA00010281"/>
    </source>
</evidence>
<dbReference type="InterPro" id="IPR013534">
    <property type="entry name" value="Starch_synth_cat_dom"/>
</dbReference>
<comment type="catalytic activity">
    <reaction evidence="1 7">
        <text>[(1-&gt;4)-alpha-D-glucosyl](n) + ADP-alpha-D-glucose = [(1-&gt;4)-alpha-D-glucosyl](n+1) + ADP + H(+)</text>
        <dbReference type="Rhea" id="RHEA:18189"/>
        <dbReference type="Rhea" id="RHEA-COMP:9584"/>
        <dbReference type="Rhea" id="RHEA-COMP:9587"/>
        <dbReference type="ChEBI" id="CHEBI:15378"/>
        <dbReference type="ChEBI" id="CHEBI:15444"/>
        <dbReference type="ChEBI" id="CHEBI:57498"/>
        <dbReference type="ChEBI" id="CHEBI:456216"/>
        <dbReference type="EC" id="2.4.1.21"/>
    </reaction>
</comment>
<dbReference type="GO" id="GO:0004373">
    <property type="term" value="F:alpha-1,4-glucan glucosyltransferase (UDP-glucose donor) activity"/>
    <property type="evidence" value="ECO:0007669"/>
    <property type="project" value="InterPro"/>
</dbReference>
<keyword evidence="6 7" id="KW-0320">Glycogen biosynthesis</keyword>
<dbReference type="Pfam" id="PF00534">
    <property type="entry name" value="Glycos_transf_1"/>
    <property type="match status" value="1"/>
</dbReference>
<comment type="function">
    <text evidence="2 7">Synthesizes alpha-1,4-glucan chains using ADP-glucose.</text>
</comment>
<evidence type="ECO:0000313" key="10">
    <source>
        <dbReference type="EMBL" id="OGC05302.1"/>
    </source>
</evidence>
<dbReference type="NCBIfam" id="NF001899">
    <property type="entry name" value="PRK00654.1-2"/>
    <property type="match status" value="1"/>
</dbReference>
<protein>
    <recommendedName>
        <fullName evidence="7">Glycogen synthase</fullName>
        <ecNumber evidence="7">2.4.1.21</ecNumber>
    </recommendedName>
    <alternativeName>
        <fullName evidence="7">Starch [bacterial glycogen] synthase</fullName>
    </alternativeName>
</protein>
<gene>
    <name evidence="7" type="primary">glgA</name>
    <name evidence="10" type="ORF">A3H38_02550</name>
</gene>
<feature type="binding site" evidence="7">
    <location>
        <position position="15"/>
    </location>
    <ligand>
        <name>ADP-alpha-D-glucose</name>
        <dbReference type="ChEBI" id="CHEBI:57498"/>
    </ligand>
</feature>
<comment type="similarity">
    <text evidence="3 7">Belongs to the glycosyltransferase 1 family. Bacterial/plant glycogen synthase subfamily.</text>
</comment>
<proteinExistence type="inferred from homology"/>
<feature type="domain" description="Starch synthase catalytic" evidence="9">
    <location>
        <begin position="2"/>
        <end position="229"/>
    </location>
</feature>
<dbReference type="Pfam" id="PF08323">
    <property type="entry name" value="Glyco_transf_5"/>
    <property type="match status" value="1"/>
</dbReference>
<evidence type="ECO:0000313" key="11">
    <source>
        <dbReference type="Proteomes" id="UP000176938"/>
    </source>
</evidence>
<dbReference type="InterPro" id="IPR001296">
    <property type="entry name" value="Glyco_trans_1"/>
</dbReference>
<dbReference type="HAMAP" id="MF_00484">
    <property type="entry name" value="Glycogen_synth"/>
    <property type="match status" value="1"/>
</dbReference>
<dbReference type="GO" id="GO:0009011">
    <property type="term" value="F:alpha-1,4-glucan glucosyltransferase (ADP-glucose donor) activity"/>
    <property type="evidence" value="ECO:0007669"/>
    <property type="project" value="UniProtKB-UniRule"/>
</dbReference>
<evidence type="ECO:0000259" key="8">
    <source>
        <dbReference type="Pfam" id="PF00534"/>
    </source>
</evidence>
<evidence type="ECO:0000256" key="7">
    <source>
        <dbReference type="HAMAP-Rule" id="MF_00484"/>
    </source>
</evidence>
<dbReference type="CDD" id="cd03791">
    <property type="entry name" value="GT5_Glycogen_synthase_DULL1-like"/>
    <property type="match status" value="1"/>
</dbReference>